<feature type="domain" description="DUF4214" evidence="1">
    <location>
        <begin position="542"/>
        <end position="604"/>
    </location>
</feature>
<organism evidence="3 4">
    <name type="scientific">Thiospirillum jenense</name>
    <dbReference type="NCBI Taxonomy" id="1653858"/>
    <lineage>
        <taxon>Bacteria</taxon>
        <taxon>Pseudomonadati</taxon>
        <taxon>Pseudomonadota</taxon>
        <taxon>Gammaproteobacteria</taxon>
        <taxon>Chromatiales</taxon>
        <taxon>Chromatiaceae</taxon>
        <taxon>Thiospirillum</taxon>
    </lineage>
</organism>
<sequence length="688" mass="74208">TFTATTAYLQVSAPDGGTITSDPPGIICGQTATDCRHEYPINTPVTLSATAAAGRSFDGWGDICFGLEPECAVTLNADQQVSATFTPLTLEVALVNNGAVTSEVAPGTVEIELEDNVTAADGTVTNDNGNLECSGVCSIDLSEPTATTLTAVANADWQFIGWGGDCTGNEPCVLNMNEPSNVIANFVQTNNAYRIESPMNGSRESGISLVSGFVCRADGVELQVDDFPIITADYGVNNPNSEVACSDNNNGFTAAINWAKYGNGDHVLKLLVESLVNNTITVTEAARTTVTVTSLGNDFLTRLHGTTTVPDFPDAASYTTLIWSEPHQNFVVTSNAPVTITPTPQAARQASRAGEINTPQNWESPLPDGFESGRTLMRGWACDAQIISASIDNTIFNLPYGSTRDDTLGVCGDVNNGYTFAVNWNQFGEGSHNISLVLDGVTFTRTFTIATPAGRGVVSGIQHQHRMTSFPYPGDLLTLRWSEPHQNFRIDEYRARATERLAIDWQIAEIYLATLGYAPDSEGLQYWVNEVVNHGWTVAMVAESFFDNPLVQARYPVDQGNETLVDALYQNIFNRAADDAGKTYWLGELSAGHIPRHALILAMINGGWANPLAATDMGRFRYLTEVALTFAANQAQRGWVYTQLTPLQQEQLRTAGTNVLIGVTADYDTRNAAINRIPQLLDAIVPSN</sequence>
<gene>
    <name evidence="3" type="ORF">HUK38_12710</name>
</gene>
<dbReference type="Pfam" id="PF18998">
    <property type="entry name" value="Flg_new_2"/>
    <property type="match status" value="2"/>
</dbReference>
<feature type="domain" description="Bacterial repeat" evidence="2">
    <location>
        <begin position="32"/>
        <end position="87"/>
    </location>
</feature>
<evidence type="ECO:0000259" key="1">
    <source>
        <dbReference type="Pfam" id="PF13946"/>
    </source>
</evidence>
<dbReference type="AlphaFoldDB" id="A0A839HGE7"/>
<reference evidence="3 4" key="1">
    <citation type="journal article" date="2020" name="Arch. Microbiol.">
        <title>The genome sequence of the giant phototrophic gammaproteobacterium Thiospirillum jenense gives insight into its physiological properties and phylogenetic relationships.</title>
        <authorList>
            <person name="Imhoff J.F."/>
            <person name="Meyer T.E."/>
            <person name="Kyndt J.A."/>
        </authorList>
    </citation>
    <scope>NUCLEOTIDE SEQUENCE [LARGE SCALE GENOMIC DNA]</scope>
    <source>
        <strain evidence="3 4">DSM 216</strain>
    </source>
</reference>
<protein>
    <submittedName>
        <fullName evidence="3">DUF4214 domain-containing protein</fullName>
    </submittedName>
</protein>
<dbReference type="InterPro" id="IPR044060">
    <property type="entry name" value="Bacterial_rp_domain"/>
</dbReference>
<accession>A0A839HGE7</accession>
<evidence type="ECO:0000259" key="2">
    <source>
        <dbReference type="Pfam" id="PF18998"/>
    </source>
</evidence>
<comment type="caution">
    <text evidence="3">The sequence shown here is derived from an EMBL/GenBank/DDBJ whole genome shotgun (WGS) entry which is preliminary data.</text>
</comment>
<evidence type="ECO:0000313" key="3">
    <source>
        <dbReference type="EMBL" id="MBB1127080.1"/>
    </source>
</evidence>
<dbReference type="InterPro" id="IPR038255">
    <property type="entry name" value="PBS_linker_sf"/>
</dbReference>
<name>A0A839HGE7_9GAMM</name>
<keyword evidence="4" id="KW-1185">Reference proteome</keyword>
<dbReference type="Gene3D" id="1.10.3130.20">
    <property type="entry name" value="Phycobilisome linker domain"/>
    <property type="match status" value="1"/>
</dbReference>
<feature type="non-terminal residue" evidence="3">
    <location>
        <position position="1"/>
    </location>
</feature>
<dbReference type="InterPro" id="IPR025282">
    <property type="entry name" value="DUF4214"/>
</dbReference>
<dbReference type="Proteomes" id="UP000548632">
    <property type="component" value="Unassembled WGS sequence"/>
</dbReference>
<dbReference type="RefSeq" id="WP_182584707.1">
    <property type="nucleotide sequence ID" value="NZ_JABVCQ010000035.1"/>
</dbReference>
<dbReference type="EMBL" id="JABVCQ010000035">
    <property type="protein sequence ID" value="MBB1127080.1"/>
    <property type="molecule type" value="Genomic_DNA"/>
</dbReference>
<proteinExistence type="predicted"/>
<dbReference type="Pfam" id="PF13946">
    <property type="entry name" value="DUF4214"/>
    <property type="match status" value="1"/>
</dbReference>
<feature type="domain" description="Bacterial repeat" evidence="2">
    <location>
        <begin position="127"/>
        <end position="188"/>
    </location>
</feature>
<evidence type="ECO:0000313" key="4">
    <source>
        <dbReference type="Proteomes" id="UP000548632"/>
    </source>
</evidence>